<proteinExistence type="predicted"/>
<protein>
    <submittedName>
        <fullName evidence="2">LarC family nickel insertion protein</fullName>
    </submittedName>
</protein>
<dbReference type="AlphaFoldDB" id="A0A372LQX5"/>
<dbReference type="EMBL" id="QVTE01000017">
    <property type="protein sequence ID" value="RFU70131.1"/>
    <property type="molecule type" value="Genomic_DNA"/>
</dbReference>
<name>A0A372LQX5_9BACI</name>
<evidence type="ECO:0000313" key="2">
    <source>
        <dbReference type="EMBL" id="RFU70131.1"/>
    </source>
</evidence>
<dbReference type="Pfam" id="PF01969">
    <property type="entry name" value="Ni_insertion"/>
    <property type="match status" value="1"/>
</dbReference>
<sequence length="397" mass="44998">MEKFLYLDGSYGISEDRLVGALFDLGADQSYVNRFLQKLPFGSFVFEVERVKKHGIDAKQVLLRSHTVANEEGETKATEILSMIMKSKLPERVKERTHFIFHALVSAYCTNQGIHIEDITFPNGKWKTWTAKILGICLAIESIGIHQILASPILIGKGIVQKDTGLSFFPEPAVYELLRGIPITEVNMTQPITTVVGASLLACLAKSFSGLNQMKMKRIGYGAAEDQEVTFRASIVEQFRNIESKKCNSSAREESIFILEFQVDDMTGEALGYLMQELLEIGVLDVYYTPVYMKKNRPGTLISVLTLLENVERCEEVILTETTTLGVRKSLWTRRILERKIVHVDSKFGPIRLKQAIKDGKVLRQIPEYEDVQKAAKEHHVPFYEVYMNVFSGIHKR</sequence>
<dbReference type="RefSeq" id="WP_117326180.1">
    <property type="nucleotide sequence ID" value="NZ_QVTE01000017.1"/>
</dbReference>
<evidence type="ECO:0000256" key="1">
    <source>
        <dbReference type="ARBA" id="ARBA00022596"/>
    </source>
</evidence>
<keyword evidence="3" id="KW-1185">Reference proteome</keyword>
<accession>A0A372LQX5</accession>
<dbReference type="Gene3D" id="3.30.70.1380">
    <property type="entry name" value="Transcriptional regulatory protein pf0864 domain like"/>
    <property type="match status" value="1"/>
</dbReference>
<dbReference type="OrthoDB" id="9765625at2"/>
<comment type="caution">
    <text evidence="2">The sequence shown here is derived from an EMBL/GenBank/DDBJ whole genome shotgun (WGS) entry which is preliminary data.</text>
</comment>
<dbReference type="PANTHER" id="PTHR36566">
    <property type="entry name" value="NICKEL INSERTION PROTEIN-RELATED"/>
    <property type="match status" value="1"/>
</dbReference>
<dbReference type="Proteomes" id="UP000264541">
    <property type="component" value="Unassembled WGS sequence"/>
</dbReference>
<gene>
    <name evidence="2" type="ORF">D0469_08090</name>
</gene>
<keyword evidence="1" id="KW-0533">Nickel</keyword>
<reference evidence="2 3" key="1">
    <citation type="submission" date="2018-08" db="EMBL/GenBank/DDBJ databases">
        <title>Bacillus chawlae sp. nov., Bacillus glennii sp. nov., and Bacillus saganii sp. nov. Isolated from the Vehicle Assembly Building at Kennedy Space Center where the Viking Spacecraft were Assembled.</title>
        <authorList>
            <person name="Seuylemezian A."/>
            <person name="Vaishampayan P."/>
        </authorList>
    </citation>
    <scope>NUCLEOTIDE SEQUENCE [LARGE SCALE GENOMIC DNA]</scope>
    <source>
        <strain evidence="2 3">V47-23a</strain>
    </source>
</reference>
<dbReference type="PANTHER" id="PTHR36566:SF1">
    <property type="entry name" value="PYRIDINIUM-3,5-BISTHIOCARBOXYLIC ACID MONONUCLEOTIDE NICKEL INSERTION PROTEIN"/>
    <property type="match status" value="1"/>
</dbReference>
<evidence type="ECO:0000313" key="3">
    <source>
        <dbReference type="Proteomes" id="UP000264541"/>
    </source>
</evidence>
<dbReference type="InterPro" id="IPR002822">
    <property type="entry name" value="Ni_insertion"/>
</dbReference>
<dbReference type="Gene3D" id="3.10.20.300">
    <property type="entry name" value="mk0293 like domain"/>
    <property type="match status" value="1"/>
</dbReference>
<organism evidence="2 3">
    <name type="scientific">Peribacillus saganii</name>
    <dbReference type="NCBI Taxonomy" id="2303992"/>
    <lineage>
        <taxon>Bacteria</taxon>
        <taxon>Bacillati</taxon>
        <taxon>Bacillota</taxon>
        <taxon>Bacilli</taxon>
        <taxon>Bacillales</taxon>
        <taxon>Bacillaceae</taxon>
        <taxon>Peribacillus</taxon>
    </lineage>
</organism>